<keyword evidence="2" id="KW-1185">Reference proteome</keyword>
<protein>
    <submittedName>
        <fullName evidence="1">Uncharacterized protein</fullName>
    </submittedName>
</protein>
<evidence type="ECO:0000313" key="2">
    <source>
        <dbReference type="Proteomes" id="UP000297245"/>
    </source>
</evidence>
<accession>A0A4S8L4W6</accession>
<dbReference type="EMBL" id="ML179651">
    <property type="protein sequence ID" value="THU83622.1"/>
    <property type="molecule type" value="Genomic_DNA"/>
</dbReference>
<dbReference type="Proteomes" id="UP000297245">
    <property type="component" value="Unassembled WGS sequence"/>
</dbReference>
<name>A0A4S8L4W6_DENBC</name>
<reference evidence="1 2" key="1">
    <citation type="journal article" date="2019" name="Nat. Ecol. Evol.">
        <title>Megaphylogeny resolves global patterns of mushroom evolution.</title>
        <authorList>
            <person name="Varga T."/>
            <person name="Krizsan K."/>
            <person name="Foldi C."/>
            <person name="Dima B."/>
            <person name="Sanchez-Garcia M."/>
            <person name="Sanchez-Ramirez S."/>
            <person name="Szollosi G.J."/>
            <person name="Szarkandi J.G."/>
            <person name="Papp V."/>
            <person name="Albert L."/>
            <person name="Andreopoulos W."/>
            <person name="Angelini C."/>
            <person name="Antonin V."/>
            <person name="Barry K.W."/>
            <person name="Bougher N.L."/>
            <person name="Buchanan P."/>
            <person name="Buyck B."/>
            <person name="Bense V."/>
            <person name="Catcheside P."/>
            <person name="Chovatia M."/>
            <person name="Cooper J."/>
            <person name="Damon W."/>
            <person name="Desjardin D."/>
            <person name="Finy P."/>
            <person name="Geml J."/>
            <person name="Haridas S."/>
            <person name="Hughes K."/>
            <person name="Justo A."/>
            <person name="Karasinski D."/>
            <person name="Kautmanova I."/>
            <person name="Kiss B."/>
            <person name="Kocsube S."/>
            <person name="Kotiranta H."/>
            <person name="LaButti K.M."/>
            <person name="Lechner B.E."/>
            <person name="Liimatainen K."/>
            <person name="Lipzen A."/>
            <person name="Lukacs Z."/>
            <person name="Mihaltcheva S."/>
            <person name="Morgado L.N."/>
            <person name="Niskanen T."/>
            <person name="Noordeloos M.E."/>
            <person name="Ohm R.A."/>
            <person name="Ortiz-Santana B."/>
            <person name="Ovrebo C."/>
            <person name="Racz N."/>
            <person name="Riley R."/>
            <person name="Savchenko A."/>
            <person name="Shiryaev A."/>
            <person name="Soop K."/>
            <person name="Spirin V."/>
            <person name="Szebenyi C."/>
            <person name="Tomsovsky M."/>
            <person name="Tulloss R.E."/>
            <person name="Uehling J."/>
            <person name="Grigoriev I.V."/>
            <person name="Vagvolgyi C."/>
            <person name="Papp T."/>
            <person name="Martin F.M."/>
            <person name="Miettinen O."/>
            <person name="Hibbett D.S."/>
            <person name="Nagy L.G."/>
        </authorList>
    </citation>
    <scope>NUCLEOTIDE SEQUENCE [LARGE SCALE GENOMIC DNA]</scope>
    <source>
        <strain evidence="1 2">CBS 962.96</strain>
    </source>
</reference>
<sequence length="77" mass="8524">MTALKSLKNHLHVLAQPGITRKERKSKLEPITEASGPVLDETCKQVCATCRKSLREGKRPRISLAIMVVGLVQCLRS</sequence>
<evidence type="ECO:0000313" key="1">
    <source>
        <dbReference type="EMBL" id="THU83622.1"/>
    </source>
</evidence>
<gene>
    <name evidence="1" type="ORF">K435DRAFT_689238</name>
</gene>
<dbReference type="AlphaFoldDB" id="A0A4S8L4W6"/>
<proteinExistence type="predicted"/>
<organism evidence="1 2">
    <name type="scientific">Dendrothele bispora (strain CBS 962.96)</name>
    <dbReference type="NCBI Taxonomy" id="1314807"/>
    <lineage>
        <taxon>Eukaryota</taxon>
        <taxon>Fungi</taxon>
        <taxon>Dikarya</taxon>
        <taxon>Basidiomycota</taxon>
        <taxon>Agaricomycotina</taxon>
        <taxon>Agaricomycetes</taxon>
        <taxon>Agaricomycetidae</taxon>
        <taxon>Agaricales</taxon>
        <taxon>Agaricales incertae sedis</taxon>
        <taxon>Dendrothele</taxon>
    </lineage>
</organism>
<dbReference type="OrthoDB" id="3202965at2759"/>